<keyword evidence="8" id="KW-1185">Reference proteome</keyword>
<dbReference type="GO" id="GO:0008270">
    <property type="term" value="F:zinc ion binding"/>
    <property type="evidence" value="ECO:0007669"/>
    <property type="project" value="UniProtKB-KW"/>
</dbReference>
<dbReference type="PROSITE" id="PS50966">
    <property type="entry name" value="ZF_SWIM"/>
    <property type="match status" value="1"/>
</dbReference>
<gene>
    <name evidence="7" type="ORF">Ahy_B05g079737</name>
</gene>
<dbReference type="AlphaFoldDB" id="A0A444ZAR4"/>
<evidence type="ECO:0000313" key="7">
    <source>
        <dbReference type="EMBL" id="RYR11270.1"/>
    </source>
</evidence>
<dbReference type="SMART" id="SM00575">
    <property type="entry name" value="ZnF_PMZ"/>
    <property type="match status" value="1"/>
</dbReference>
<accession>A0A444ZAR4</accession>
<dbReference type="InterPro" id="IPR004330">
    <property type="entry name" value="FAR1_DNA_bnd_dom"/>
</dbReference>
<keyword evidence="3" id="KW-0862">Zinc</keyword>
<dbReference type="Pfam" id="PF03101">
    <property type="entry name" value="FAR1"/>
    <property type="match status" value="1"/>
</dbReference>
<dbReference type="SUPFAM" id="SSF57756">
    <property type="entry name" value="Retrovirus zinc finger-like domains"/>
    <property type="match status" value="1"/>
</dbReference>
<evidence type="ECO:0000256" key="4">
    <source>
        <dbReference type="PROSITE-ProRule" id="PRU00047"/>
    </source>
</evidence>
<dbReference type="PROSITE" id="PS50158">
    <property type="entry name" value="ZF_CCHC"/>
    <property type="match status" value="1"/>
</dbReference>
<dbReference type="GO" id="GO:0003676">
    <property type="term" value="F:nucleic acid binding"/>
    <property type="evidence" value="ECO:0007669"/>
    <property type="project" value="InterPro"/>
</dbReference>
<proteinExistence type="predicted"/>
<dbReference type="PANTHER" id="PTHR47718">
    <property type="entry name" value="OS01G0519700 PROTEIN"/>
    <property type="match status" value="1"/>
</dbReference>
<feature type="domain" description="CCHC-type" evidence="5">
    <location>
        <begin position="655"/>
        <end position="672"/>
    </location>
</feature>
<dbReference type="Proteomes" id="UP000289738">
    <property type="component" value="Chromosome B05"/>
</dbReference>
<feature type="domain" description="SWIM-type" evidence="6">
    <location>
        <begin position="484"/>
        <end position="532"/>
    </location>
</feature>
<evidence type="ECO:0000259" key="6">
    <source>
        <dbReference type="PROSITE" id="PS50966"/>
    </source>
</evidence>
<evidence type="ECO:0000256" key="3">
    <source>
        <dbReference type="ARBA" id="ARBA00022833"/>
    </source>
</evidence>
<sequence length="712" mass="81554">MFQIQVVRCGLPLNFLFLGTYGSFQIVDDDDDYSALVLVGTWHYGRGGRERNVEMHNAMLSSGIFPRRRADLKIFQQPTPLPGDLLSGGSLLASPSPSAIEAARFLSERMGSCSGVVEGTCQWNVRSRDDWVQRSGVGLQEQEALYDMGIEAEEYFGDYESKDDGRNEGFDSDEGVGPDDVLRMEFNSPDEAKSFYNNYSRLKGFSMRQGRKVTNSAGDIVRYTFVCNRQGYREKKWLEMANRKREHKIVTRCGCLAEMRIKRKDGSGKWYVSRFVDEHNHELASGKFVDYLRSHRRLSEVEIAQMTSLREVGISIPKIYESFAAQLGGFNLVTFTKQDMYNEVRRQREMQNGDVSAAIRYLEGVSRVDNRIFWRGRFFAGIRTTSRCESLHAKLGRFVESRYGVLEFVTNFQRCIDFLRDNEDELEFRSWYGTPVLQTEFVELEKDGWIKYTREMFWRFREALKRCVRIHICGCNENAEGEVYVVQKYRRPEKKWEVSRQHVGNKFSCTCLRMESFGLPCVHILAVLVRLDYTIIPNTLVLRRWSKTAKLHYGLNCTGNETQEQTTTYRSRLGAFAQLCTRLGRVACMSDEDFKYYSHKVLTDTICLEIKNGLRPAEDVGVTAEEQRVKDPISVRTKGTGRLSQASASTGKKRRKCSNCGRLGHRRTRCPNRAGQEGGQPCVGVNKRVRGIQVVQEDVPSNNPEAVSLGDL</sequence>
<evidence type="ECO:0000259" key="5">
    <source>
        <dbReference type="PROSITE" id="PS50158"/>
    </source>
</evidence>
<evidence type="ECO:0000313" key="8">
    <source>
        <dbReference type="Proteomes" id="UP000289738"/>
    </source>
</evidence>
<keyword evidence="1" id="KW-0479">Metal-binding</keyword>
<dbReference type="EMBL" id="SDMP01000015">
    <property type="protein sequence ID" value="RYR11270.1"/>
    <property type="molecule type" value="Genomic_DNA"/>
</dbReference>
<keyword evidence="2 4" id="KW-0863">Zinc-finger</keyword>
<dbReference type="STRING" id="3818.A0A444ZAR4"/>
<name>A0A444ZAR4_ARAHY</name>
<dbReference type="InterPro" id="IPR036875">
    <property type="entry name" value="Znf_CCHC_sf"/>
</dbReference>
<organism evidence="7 8">
    <name type="scientific">Arachis hypogaea</name>
    <name type="common">Peanut</name>
    <dbReference type="NCBI Taxonomy" id="3818"/>
    <lineage>
        <taxon>Eukaryota</taxon>
        <taxon>Viridiplantae</taxon>
        <taxon>Streptophyta</taxon>
        <taxon>Embryophyta</taxon>
        <taxon>Tracheophyta</taxon>
        <taxon>Spermatophyta</taxon>
        <taxon>Magnoliopsida</taxon>
        <taxon>eudicotyledons</taxon>
        <taxon>Gunneridae</taxon>
        <taxon>Pentapetalae</taxon>
        <taxon>rosids</taxon>
        <taxon>fabids</taxon>
        <taxon>Fabales</taxon>
        <taxon>Fabaceae</taxon>
        <taxon>Papilionoideae</taxon>
        <taxon>50 kb inversion clade</taxon>
        <taxon>dalbergioids sensu lato</taxon>
        <taxon>Dalbergieae</taxon>
        <taxon>Pterocarpus clade</taxon>
        <taxon>Arachis</taxon>
    </lineage>
</organism>
<dbReference type="InterPro" id="IPR001878">
    <property type="entry name" value="Znf_CCHC"/>
</dbReference>
<evidence type="ECO:0000256" key="1">
    <source>
        <dbReference type="ARBA" id="ARBA00022723"/>
    </source>
</evidence>
<comment type="caution">
    <text evidence="7">The sequence shown here is derived from an EMBL/GenBank/DDBJ whole genome shotgun (WGS) entry which is preliminary data.</text>
</comment>
<dbReference type="InterPro" id="IPR006564">
    <property type="entry name" value="Znf_PMZ"/>
</dbReference>
<reference evidence="7 8" key="1">
    <citation type="submission" date="2019-01" db="EMBL/GenBank/DDBJ databases">
        <title>Sequencing of cultivated peanut Arachis hypogaea provides insights into genome evolution and oil improvement.</title>
        <authorList>
            <person name="Chen X."/>
        </authorList>
    </citation>
    <scope>NUCLEOTIDE SEQUENCE [LARGE SCALE GENOMIC DNA]</scope>
    <source>
        <strain evidence="8">cv. Fuhuasheng</strain>
        <tissue evidence="7">Leaves</tissue>
    </source>
</reference>
<protein>
    <submittedName>
        <fullName evidence="7">Uncharacterized protein</fullName>
    </submittedName>
</protein>
<dbReference type="InterPro" id="IPR007527">
    <property type="entry name" value="Znf_SWIM"/>
</dbReference>
<dbReference type="Pfam" id="PF04434">
    <property type="entry name" value="SWIM"/>
    <property type="match status" value="1"/>
</dbReference>
<evidence type="ECO:0000256" key="2">
    <source>
        <dbReference type="ARBA" id="ARBA00022771"/>
    </source>
</evidence>